<proteinExistence type="predicted"/>
<dbReference type="EMBL" id="VSRR010026975">
    <property type="protein sequence ID" value="MPC67920.1"/>
    <property type="molecule type" value="Genomic_DNA"/>
</dbReference>
<dbReference type="Proteomes" id="UP000324222">
    <property type="component" value="Unassembled WGS sequence"/>
</dbReference>
<evidence type="ECO:0000313" key="1">
    <source>
        <dbReference type="EMBL" id="MPC67920.1"/>
    </source>
</evidence>
<accession>A0A5B7H720</accession>
<sequence length="94" mass="10409">MVLPPSSAYFPCSPQPLCPSHGALQEYRCKGSAEFVEVREQNTTVNVTGKEGTRSEEINMGMFAMVSGFPDVQQRLSLTVFTFTSRVPLPRLPQ</sequence>
<evidence type="ECO:0000313" key="2">
    <source>
        <dbReference type="Proteomes" id="UP000324222"/>
    </source>
</evidence>
<name>A0A5B7H720_PORTR</name>
<gene>
    <name evidence="1" type="ORF">E2C01_062106</name>
</gene>
<organism evidence="1 2">
    <name type="scientific">Portunus trituberculatus</name>
    <name type="common">Swimming crab</name>
    <name type="synonym">Neptunus trituberculatus</name>
    <dbReference type="NCBI Taxonomy" id="210409"/>
    <lineage>
        <taxon>Eukaryota</taxon>
        <taxon>Metazoa</taxon>
        <taxon>Ecdysozoa</taxon>
        <taxon>Arthropoda</taxon>
        <taxon>Crustacea</taxon>
        <taxon>Multicrustacea</taxon>
        <taxon>Malacostraca</taxon>
        <taxon>Eumalacostraca</taxon>
        <taxon>Eucarida</taxon>
        <taxon>Decapoda</taxon>
        <taxon>Pleocyemata</taxon>
        <taxon>Brachyura</taxon>
        <taxon>Eubrachyura</taxon>
        <taxon>Portunoidea</taxon>
        <taxon>Portunidae</taxon>
        <taxon>Portuninae</taxon>
        <taxon>Portunus</taxon>
    </lineage>
</organism>
<keyword evidence="2" id="KW-1185">Reference proteome</keyword>
<protein>
    <submittedName>
        <fullName evidence="1">Uncharacterized protein</fullName>
    </submittedName>
</protein>
<reference evidence="1 2" key="1">
    <citation type="submission" date="2019-05" db="EMBL/GenBank/DDBJ databases">
        <title>Another draft genome of Portunus trituberculatus and its Hox gene families provides insights of decapod evolution.</title>
        <authorList>
            <person name="Jeong J.-H."/>
            <person name="Song I."/>
            <person name="Kim S."/>
            <person name="Choi T."/>
            <person name="Kim D."/>
            <person name="Ryu S."/>
            <person name="Kim W."/>
        </authorList>
    </citation>
    <scope>NUCLEOTIDE SEQUENCE [LARGE SCALE GENOMIC DNA]</scope>
    <source>
        <tissue evidence="1">Muscle</tissue>
    </source>
</reference>
<comment type="caution">
    <text evidence="1">The sequence shown here is derived from an EMBL/GenBank/DDBJ whole genome shotgun (WGS) entry which is preliminary data.</text>
</comment>
<dbReference type="AlphaFoldDB" id="A0A5B7H720"/>